<sequence length="108" mass="12140">MHELPKVYDDDDEDLEHHDDIKELAGDFKASKKPPEIPGCEAQLPAAKKLHPDEASNRPPLSSPAKKHERFQLFPVQKGQKTPFMKTTVLLCLSNRSVKNKGFPLLIA</sequence>
<reference evidence="2" key="1">
    <citation type="submission" date="2018-10" db="EMBL/GenBank/DDBJ databases">
        <title>Population genomic analysis revealed the cold adaptation of white poplar.</title>
        <authorList>
            <person name="Liu Y.-J."/>
        </authorList>
    </citation>
    <scope>NUCLEOTIDE SEQUENCE [LARGE SCALE GENOMIC DNA]</scope>
    <source>
        <strain evidence="2">PAL-ZL1</strain>
    </source>
</reference>
<gene>
    <name evidence="2" type="ORF">D5086_0000242140</name>
</gene>
<dbReference type="AlphaFoldDB" id="A0A4U5NSA0"/>
<protein>
    <submittedName>
        <fullName evidence="2">Uncharacterized protein</fullName>
    </submittedName>
</protein>
<comment type="caution">
    <text evidence="2">The sequence shown here is derived from an EMBL/GenBank/DDBJ whole genome shotgun (WGS) entry which is preliminary data.</text>
</comment>
<dbReference type="EMBL" id="RCHU01000931">
    <property type="protein sequence ID" value="TKR85934.1"/>
    <property type="molecule type" value="Genomic_DNA"/>
</dbReference>
<accession>A0A4U5NSA0</accession>
<feature type="region of interest" description="Disordered" evidence="1">
    <location>
        <begin position="45"/>
        <end position="68"/>
    </location>
</feature>
<organism evidence="2">
    <name type="scientific">Populus alba</name>
    <name type="common">White poplar</name>
    <dbReference type="NCBI Taxonomy" id="43335"/>
    <lineage>
        <taxon>Eukaryota</taxon>
        <taxon>Viridiplantae</taxon>
        <taxon>Streptophyta</taxon>
        <taxon>Embryophyta</taxon>
        <taxon>Tracheophyta</taxon>
        <taxon>Spermatophyta</taxon>
        <taxon>Magnoliopsida</taxon>
        <taxon>eudicotyledons</taxon>
        <taxon>Gunneridae</taxon>
        <taxon>Pentapetalae</taxon>
        <taxon>rosids</taxon>
        <taxon>fabids</taxon>
        <taxon>Malpighiales</taxon>
        <taxon>Salicaceae</taxon>
        <taxon>Saliceae</taxon>
        <taxon>Populus</taxon>
    </lineage>
</organism>
<evidence type="ECO:0000313" key="2">
    <source>
        <dbReference type="EMBL" id="TKR85934.1"/>
    </source>
</evidence>
<evidence type="ECO:0000256" key="1">
    <source>
        <dbReference type="SAM" id="MobiDB-lite"/>
    </source>
</evidence>
<proteinExistence type="predicted"/>
<name>A0A4U5NSA0_POPAL</name>